<name>A0A2T1A268_9ACTN</name>
<proteinExistence type="predicted"/>
<protein>
    <submittedName>
        <fullName evidence="1">Uncharacterized protein</fullName>
    </submittedName>
</protein>
<comment type="caution">
    <text evidence="1">The sequence shown here is derived from an EMBL/GenBank/DDBJ whole genome shotgun (WGS) entry which is preliminary data.</text>
</comment>
<reference evidence="1 2" key="1">
    <citation type="submission" date="2018-03" db="EMBL/GenBank/DDBJ databases">
        <title>Genomic Encyclopedia of Archaeal and Bacterial Type Strains, Phase II (KMG-II): from individual species to whole genera.</title>
        <authorList>
            <person name="Goeker M."/>
        </authorList>
    </citation>
    <scope>NUCLEOTIDE SEQUENCE [LARGE SCALE GENOMIC DNA]</scope>
    <source>
        <strain evidence="1 2">DSM 100065</strain>
    </source>
</reference>
<evidence type="ECO:0000313" key="2">
    <source>
        <dbReference type="Proteomes" id="UP000237752"/>
    </source>
</evidence>
<sequence length="208" mass="22332">MRSCAWQRSHYDDTAGGKRGVVVVAQMAQLAGNSMSYDGAADGFRYDKTAPGRLRPTDAFLYVHHEPAARDATTTANSSPEVGAAMYPLPVVEHRAVRPLGALCRDAAATLATPRGKNRATGAGAHAKTETVRLSATTVIGLERPLAHWRALLELRAYLTACQSPSVAGDQMVNDKSQIVGTRADSAQERRSAPLVVRRAHDAWTDRA</sequence>
<gene>
    <name evidence="1" type="ORF">CLV47_10430</name>
</gene>
<dbReference type="AlphaFoldDB" id="A0A2T1A268"/>
<keyword evidence="2" id="KW-1185">Reference proteome</keyword>
<accession>A0A2T1A268</accession>
<dbReference type="EMBL" id="PVUE01000004">
    <property type="protein sequence ID" value="PRZ42686.1"/>
    <property type="molecule type" value="Genomic_DNA"/>
</dbReference>
<evidence type="ECO:0000313" key="1">
    <source>
        <dbReference type="EMBL" id="PRZ42686.1"/>
    </source>
</evidence>
<organism evidence="1 2">
    <name type="scientific">Antricoccus suffuscus</name>
    <dbReference type="NCBI Taxonomy" id="1629062"/>
    <lineage>
        <taxon>Bacteria</taxon>
        <taxon>Bacillati</taxon>
        <taxon>Actinomycetota</taxon>
        <taxon>Actinomycetes</taxon>
        <taxon>Geodermatophilales</taxon>
        <taxon>Antricoccaceae</taxon>
        <taxon>Antricoccus</taxon>
    </lineage>
</organism>
<dbReference type="Proteomes" id="UP000237752">
    <property type="component" value="Unassembled WGS sequence"/>
</dbReference>